<feature type="domain" description="Diels-Alderase N-terminal" evidence="5">
    <location>
        <begin position="52"/>
        <end position="227"/>
    </location>
</feature>
<evidence type="ECO:0000256" key="1">
    <source>
        <dbReference type="ARBA" id="ARBA00023235"/>
    </source>
</evidence>
<feature type="domain" description="Diels-Alderase C-terminal" evidence="4">
    <location>
        <begin position="231"/>
        <end position="380"/>
    </location>
</feature>
<feature type="signal peptide" evidence="3">
    <location>
        <begin position="1"/>
        <end position="17"/>
    </location>
</feature>
<evidence type="ECO:0008006" key="8">
    <source>
        <dbReference type="Google" id="ProtNLM"/>
    </source>
</evidence>
<protein>
    <recommendedName>
        <fullName evidence="8">AttH domain-containing protein</fullName>
    </recommendedName>
</protein>
<organism evidence="6 7">
    <name type="scientific">Periconia macrospinosa</name>
    <dbReference type="NCBI Taxonomy" id="97972"/>
    <lineage>
        <taxon>Eukaryota</taxon>
        <taxon>Fungi</taxon>
        <taxon>Dikarya</taxon>
        <taxon>Ascomycota</taxon>
        <taxon>Pezizomycotina</taxon>
        <taxon>Dothideomycetes</taxon>
        <taxon>Pleosporomycetidae</taxon>
        <taxon>Pleosporales</taxon>
        <taxon>Massarineae</taxon>
        <taxon>Periconiaceae</taxon>
        <taxon>Periconia</taxon>
    </lineage>
</organism>
<dbReference type="Proteomes" id="UP000244855">
    <property type="component" value="Unassembled WGS sequence"/>
</dbReference>
<dbReference type="SUPFAM" id="SSF159245">
    <property type="entry name" value="AttH-like"/>
    <property type="match status" value="1"/>
</dbReference>
<dbReference type="AlphaFoldDB" id="A0A2V1DAM9"/>
<dbReference type="InterPro" id="IPR056402">
    <property type="entry name" value="DA_N"/>
</dbReference>
<proteinExistence type="inferred from homology"/>
<name>A0A2V1DAM9_9PLEO</name>
<dbReference type="GO" id="GO:0016853">
    <property type="term" value="F:isomerase activity"/>
    <property type="evidence" value="ECO:0007669"/>
    <property type="project" value="UniProtKB-KW"/>
</dbReference>
<evidence type="ECO:0000259" key="5">
    <source>
        <dbReference type="Pfam" id="PF24137"/>
    </source>
</evidence>
<reference evidence="6 7" key="1">
    <citation type="journal article" date="2018" name="Sci. Rep.">
        <title>Comparative genomics provides insights into the lifestyle and reveals functional heterogeneity of dark septate endophytic fungi.</title>
        <authorList>
            <person name="Knapp D.G."/>
            <person name="Nemeth J.B."/>
            <person name="Barry K."/>
            <person name="Hainaut M."/>
            <person name="Henrissat B."/>
            <person name="Johnson J."/>
            <person name="Kuo A."/>
            <person name="Lim J.H.P."/>
            <person name="Lipzen A."/>
            <person name="Nolan M."/>
            <person name="Ohm R.A."/>
            <person name="Tamas L."/>
            <person name="Grigoriev I.V."/>
            <person name="Spatafora J.W."/>
            <person name="Nagy L.G."/>
            <person name="Kovacs G.M."/>
        </authorList>
    </citation>
    <scope>NUCLEOTIDE SEQUENCE [LARGE SCALE GENOMIC DNA]</scope>
    <source>
        <strain evidence="6 7">DSE2036</strain>
    </source>
</reference>
<dbReference type="OrthoDB" id="5344254at2759"/>
<accession>A0A2V1DAM9</accession>
<evidence type="ECO:0000313" key="7">
    <source>
        <dbReference type="Proteomes" id="UP000244855"/>
    </source>
</evidence>
<comment type="similarity">
    <text evidence="2">Belongs to the Diels-Alderase family.</text>
</comment>
<dbReference type="Pfam" id="PF22903">
    <property type="entry name" value="DA_C"/>
    <property type="match status" value="1"/>
</dbReference>
<evidence type="ECO:0000259" key="4">
    <source>
        <dbReference type="Pfam" id="PF22903"/>
    </source>
</evidence>
<dbReference type="Pfam" id="PF24137">
    <property type="entry name" value="DA_N"/>
    <property type="match status" value="1"/>
</dbReference>
<keyword evidence="1" id="KW-0413">Isomerase</keyword>
<evidence type="ECO:0000256" key="2">
    <source>
        <dbReference type="ARBA" id="ARBA00046325"/>
    </source>
</evidence>
<dbReference type="EMBL" id="KZ805504">
    <property type="protein sequence ID" value="PVH95187.1"/>
    <property type="molecule type" value="Genomic_DNA"/>
</dbReference>
<evidence type="ECO:0000256" key="3">
    <source>
        <dbReference type="SAM" id="SignalP"/>
    </source>
</evidence>
<dbReference type="InterPro" id="IPR054499">
    <property type="entry name" value="DA_C"/>
</dbReference>
<feature type="chain" id="PRO_5015987272" description="AttH domain-containing protein" evidence="3">
    <location>
        <begin position="18"/>
        <end position="385"/>
    </location>
</feature>
<dbReference type="STRING" id="97972.A0A2V1DAM9"/>
<keyword evidence="3" id="KW-0732">Signal</keyword>
<sequence length="385" mass="41990">MLSISFLAILLVASAASETIPKLNCSTDTHAAGVYVNGSVHMNDNPLTHFDAPMTDGFNITSGEDWSFEAVSADALSGMGFTFSRGTVAGHALAQRMFLAVAWPNGTRFIEFTFADVSTIEMCDNMTRGRWYNETSGMNWTFEASKDYSSTVVTVQSSTVQGTITLDAISPAVYPNGRLYPDPLGDNLFAPALYWVENVPVAVAKANLTIRGTPFVVNGIGGRERNWNSFAWAEISARWDMFRAQIGPYTLMAWTFESKIDGKAYFSGVIMEGKEVIFQTQTQEPSEDTTYGSLTLQNNGAIRLSSDPSSTTPLPESRHTGYLLELVAPKTGQRWRFEMDYTKCVYWFAAGADGRLGGFVGAIKGGLVDGPQYNGRASGTAMEKN</sequence>
<gene>
    <name evidence="6" type="ORF">DM02DRAFT_675657</name>
</gene>
<evidence type="ECO:0000313" key="6">
    <source>
        <dbReference type="EMBL" id="PVH95187.1"/>
    </source>
</evidence>
<keyword evidence="7" id="KW-1185">Reference proteome</keyword>